<evidence type="ECO:0000313" key="1">
    <source>
        <dbReference type="EMBL" id="MBB4622561.1"/>
    </source>
</evidence>
<name>A0ABR6KM12_9BACT</name>
<protein>
    <recommendedName>
        <fullName evidence="3">DUF2961 domain-containing protein</fullName>
    </recommendedName>
</protein>
<comment type="caution">
    <text evidence="1">The sequence shown here is derived from an EMBL/GenBank/DDBJ whole genome shotgun (WGS) entry which is preliminary data.</text>
</comment>
<proteinExistence type="predicted"/>
<reference evidence="1 2" key="1">
    <citation type="submission" date="2020-08" db="EMBL/GenBank/DDBJ databases">
        <title>Genomic Encyclopedia of Type Strains, Phase IV (KMG-IV): sequencing the most valuable type-strain genomes for metagenomic binning, comparative biology and taxonomic classification.</title>
        <authorList>
            <person name="Goeker M."/>
        </authorList>
    </citation>
    <scope>NUCLEOTIDE SEQUENCE [LARGE SCALE GENOMIC DNA]</scope>
    <source>
        <strain evidence="1 2">DSM 102983</strain>
    </source>
</reference>
<dbReference type="InterPro" id="IPR021345">
    <property type="entry name" value="DUF2961"/>
</dbReference>
<organism evidence="1 2">
    <name type="scientific">Parabacteroides faecis</name>
    <dbReference type="NCBI Taxonomy" id="1217282"/>
    <lineage>
        <taxon>Bacteria</taxon>
        <taxon>Pseudomonadati</taxon>
        <taxon>Bacteroidota</taxon>
        <taxon>Bacteroidia</taxon>
        <taxon>Bacteroidales</taxon>
        <taxon>Tannerellaceae</taxon>
        <taxon>Parabacteroides</taxon>
    </lineage>
</organism>
<accession>A0ABR6KM12</accession>
<dbReference type="Pfam" id="PF11175">
    <property type="entry name" value="DUF2961"/>
    <property type="match status" value="1"/>
</dbReference>
<dbReference type="EMBL" id="JACHOC010000004">
    <property type="protein sequence ID" value="MBB4622561.1"/>
    <property type="molecule type" value="Genomic_DNA"/>
</dbReference>
<keyword evidence="2" id="KW-1185">Reference proteome</keyword>
<evidence type="ECO:0000313" key="2">
    <source>
        <dbReference type="Proteomes" id="UP000533637"/>
    </source>
</evidence>
<evidence type="ECO:0008006" key="3">
    <source>
        <dbReference type="Google" id="ProtNLM"/>
    </source>
</evidence>
<sequence length="706" mass="80676">MGQLLLYVKAARIKFFLGITACLFGFQPYIEAQQYDVTFESLLNEMTDRTVVTKKPEFPYKSLQNSSYNRASVTPDDPAGWFANGDQGFDLRKEMNNGKEESVLMECHGPGVLTRIWTPFFYKDFNDRQGPDILIYLDGAKEPTIRTNMIRLLTGKSFAPEPFAVYTCRAGDLYLPIPFGKSCKVTVEGDSFFYIINYRAYSPNVEVQTFQPDFMDRYHATVEQVGEELRNPPPFTKGEKVCFSGSVGSKRTETILLPEGTSAIRNMEFKLSAENLPQALRSTVLEIVFDDIPAVWCPLGDFFGNVNAVDPYRTWEREVRQDGRMVCRWIMPYKKKGEIRIHNYSSFPVTLESDLVVSPWKWTNDTYYFHANWWTDEPYLANPVRDMTFVEVIGEGIHVGDNFAVLNPLPWWWGEGDEKIYIDEDFDRRFPSHFGTGTEDYYGWAGGVHPSREDEFSTPFLANIRVGGETRGFTGENPHTRGYNICTRSRSLDAIPFNSRFRLDMEAFNFSTGPDAILQYALTSFWYGKEGATHNRVPMIEAAASPVPQIEDLEKITQTNKFRIKDAVELEDIQPDSFSDGLICKVQAMDNDKGDAKWSMAKQLLAEAKNVGDYLSFRFGEQYHPKKVILYLTTTPVSAKLNIYMNNKLVIEDWDAYSPDILNKELDLGVQQPVNNTFELKVEVSGKNEKASAYHFGLDCILFKDN</sequence>
<dbReference type="RefSeq" id="WP_183670924.1">
    <property type="nucleotide sequence ID" value="NZ_BMPB01000012.1"/>
</dbReference>
<dbReference type="Gene3D" id="2.60.120.1390">
    <property type="match status" value="2"/>
</dbReference>
<dbReference type="Proteomes" id="UP000533637">
    <property type="component" value="Unassembled WGS sequence"/>
</dbReference>
<gene>
    <name evidence="1" type="ORF">GGQ57_002461</name>
</gene>